<dbReference type="EMBL" id="UZAH01026142">
    <property type="protein sequence ID" value="VDO76248.1"/>
    <property type="molecule type" value="Genomic_DNA"/>
</dbReference>
<dbReference type="Pfam" id="PF00664">
    <property type="entry name" value="ABC_membrane"/>
    <property type="match status" value="1"/>
</dbReference>
<evidence type="ECO:0000256" key="3">
    <source>
        <dbReference type="ARBA" id="ARBA00022741"/>
    </source>
</evidence>
<feature type="transmembrane region" description="Helical" evidence="7">
    <location>
        <begin position="39"/>
        <end position="61"/>
    </location>
</feature>
<dbReference type="PROSITE" id="PS50929">
    <property type="entry name" value="ABC_TM1F"/>
    <property type="match status" value="1"/>
</dbReference>
<dbReference type="GO" id="GO:0005524">
    <property type="term" value="F:ATP binding"/>
    <property type="evidence" value="ECO:0007669"/>
    <property type="project" value="UniProtKB-KW"/>
</dbReference>
<keyword evidence="5 7" id="KW-1133">Transmembrane helix</keyword>
<dbReference type="InterPro" id="IPR011527">
    <property type="entry name" value="ABC1_TM_dom"/>
</dbReference>
<dbReference type="InterPro" id="IPR050173">
    <property type="entry name" value="ABC_transporter_C-like"/>
</dbReference>
<evidence type="ECO:0000256" key="6">
    <source>
        <dbReference type="ARBA" id="ARBA00023136"/>
    </source>
</evidence>
<feature type="transmembrane region" description="Helical" evidence="7">
    <location>
        <begin position="178"/>
        <end position="200"/>
    </location>
</feature>
<feature type="transmembrane region" description="Helical" evidence="7">
    <location>
        <begin position="81"/>
        <end position="102"/>
    </location>
</feature>
<evidence type="ECO:0000259" key="8">
    <source>
        <dbReference type="PROSITE" id="PS50929"/>
    </source>
</evidence>
<evidence type="ECO:0000256" key="2">
    <source>
        <dbReference type="ARBA" id="ARBA00022692"/>
    </source>
</evidence>
<dbReference type="PANTHER" id="PTHR24223:SF358">
    <property type="entry name" value="ABC TRANSMEMBRANE TYPE-1 DOMAIN-CONTAINING PROTEIN"/>
    <property type="match status" value="1"/>
</dbReference>
<evidence type="ECO:0000256" key="5">
    <source>
        <dbReference type="ARBA" id="ARBA00022989"/>
    </source>
</evidence>
<gene>
    <name evidence="9" type="ORF">HPBE_LOCUS8414</name>
</gene>
<keyword evidence="6 7" id="KW-0472">Membrane</keyword>
<organism evidence="9">
    <name type="scientific">Heligmosomoides polygyrus</name>
    <name type="common">Parasitic roundworm</name>
    <dbReference type="NCBI Taxonomy" id="6339"/>
    <lineage>
        <taxon>Eukaryota</taxon>
        <taxon>Metazoa</taxon>
        <taxon>Ecdysozoa</taxon>
        <taxon>Nematoda</taxon>
        <taxon>Chromadorea</taxon>
        <taxon>Rhabditida</taxon>
        <taxon>Rhabditina</taxon>
        <taxon>Rhabditomorpha</taxon>
        <taxon>Strongyloidea</taxon>
        <taxon>Heligmosomidae</taxon>
        <taxon>Heligmosomoides</taxon>
    </lineage>
</organism>
<sequence length="580" mass="65728">MDWSRLQMRSNFSGGFCGDSFWGIVQPLPLSPPFPSECFSHTVLVALPTLFLCATLPVIYVQIKTSRAQPLPWTTLQSMKWLVTALMVGDKLVLLFFTIWRTVFGSNPQPTVNIVYPIFQSISMILVLLMMNGSRRAGLSNPGAIFCIWLVFLVCGAPEFYAWLTLGSNPQLVGQVDFVQYVCYLAFYPLLVIQLILNCFSDPSTLCNGRIDDLFELDDGLKSDVLMEQWEAEWSKSLRDYERRKRSILTKGNYIDEKSPLLNGYGKSYGTQKKAKDGTEGFLLITFTEDPDAPLYQGLFYSGGLFISAILRSQLMNNYFTSMFRVGTKIQSTLTTVVYNKTLKLSNSARRLKTQGEIVNLMAIDVDRFRLITAQLQQYWSSPMQVIYLNMISFIKLRAPYGHEGFFIQISLIPFNIFMSLVSKRWTVQQMVLKDERIRMTNEVLSGIRVVKLYAWEPAMESVIDEIRVKEMALVKKAGVVKTLADMLNISAPFLVALATFATYTLTSPDHVLTPQIAFVSLTLFNQLRGPLMMAADLISQTVQVAVSNRRLKEFLVAEELSDAAIDIEEDIECEDKVKR</sequence>
<dbReference type="Gene3D" id="1.20.1560.10">
    <property type="entry name" value="ABC transporter type 1, transmembrane domain"/>
    <property type="match status" value="1"/>
</dbReference>
<feature type="transmembrane region" description="Helical" evidence="7">
    <location>
        <begin position="114"/>
        <end position="131"/>
    </location>
</feature>
<evidence type="ECO:0000256" key="1">
    <source>
        <dbReference type="ARBA" id="ARBA00022448"/>
    </source>
</evidence>
<evidence type="ECO:0000256" key="4">
    <source>
        <dbReference type="ARBA" id="ARBA00022840"/>
    </source>
</evidence>
<reference evidence="9" key="1">
    <citation type="submission" date="2018-11" db="EMBL/GenBank/DDBJ databases">
        <authorList>
            <consortium name="Pathogen Informatics"/>
        </authorList>
    </citation>
    <scope>NUCLEOTIDE SEQUENCE [LARGE SCALE GENOMIC DNA]</scope>
</reference>
<evidence type="ECO:0000256" key="7">
    <source>
        <dbReference type="SAM" id="Phobius"/>
    </source>
</evidence>
<dbReference type="FunFam" id="1.20.1560.10:FF:000006">
    <property type="entry name" value="ATP-binding cassette, sub-family C (CFTR/MRP), member 9"/>
    <property type="match status" value="1"/>
</dbReference>
<keyword evidence="2 7" id="KW-0812">Transmembrane</keyword>
<dbReference type="OrthoDB" id="5869613at2759"/>
<feature type="transmembrane region" description="Helical" evidence="7">
    <location>
        <begin position="143"/>
        <end position="166"/>
    </location>
</feature>
<keyword evidence="1" id="KW-0813">Transport</keyword>
<feature type="domain" description="ABC transmembrane type-1" evidence="8">
    <location>
        <begin position="323"/>
        <end position="544"/>
    </location>
</feature>
<dbReference type="InterPro" id="IPR036640">
    <property type="entry name" value="ABC1_TM_sf"/>
</dbReference>
<dbReference type="GO" id="GO:0016020">
    <property type="term" value="C:membrane"/>
    <property type="evidence" value="ECO:0007669"/>
    <property type="project" value="InterPro"/>
</dbReference>
<accession>A0A3P8BIH0</accession>
<evidence type="ECO:0000313" key="9">
    <source>
        <dbReference type="EMBL" id="VDO76248.1"/>
    </source>
</evidence>
<dbReference type="GO" id="GO:0140359">
    <property type="term" value="F:ABC-type transporter activity"/>
    <property type="evidence" value="ECO:0007669"/>
    <property type="project" value="InterPro"/>
</dbReference>
<dbReference type="AlphaFoldDB" id="A0A3P8BIH0"/>
<keyword evidence="4" id="KW-0067">ATP-binding</keyword>
<dbReference type="PANTHER" id="PTHR24223">
    <property type="entry name" value="ATP-BINDING CASSETTE SUB-FAMILY C"/>
    <property type="match status" value="1"/>
</dbReference>
<name>A0A3P8BIH0_HELPZ</name>
<proteinExistence type="predicted"/>
<protein>
    <recommendedName>
        <fullName evidence="8">ABC transmembrane type-1 domain-containing protein</fullName>
    </recommendedName>
</protein>
<dbReference type="CDD" id="cd18595">
    <property type="entry name" value="ABC_6TM_MRP1_2_3_6_D1_like"/>
    <property type="match status" value="1"/>
</dbReference>
<dbReference type="SUPFAM" id="SSF90123">
    <property type="entry name" value="ABC transporter transmembrane region"/>
    <property type="match status" value="1"/>
</dbReference>
<keyword evidence="3" id="KW-0547">Nucleotide-binding</keyword>